<name>A0A291RRX7_9NOCA</name>
<evidence type="ECO:0008006" key="4">
    <source>
        <dbReference type="Google" id="ProtNLM"/>
    </source>
</evidence>
<dbReference type="EMBL" id="CP023778">
    <property type="protein sequence ID" value="ATL69984.1"/>
    <property type="molecule type" value="Genomic_DNA"/>
</dbReference>
<organism evidence="2 3">
    <name type="scientific">Nocardia terpenica</name>
    <dbReference type="NCBI Taxonomy" id="455432"/>
    <lineage>
        <taxon>Bacteria</taxon>
        <taxon>Bacillati</taxon>
        <taxon>Actinomycetota</taxon>
        <taxon>Actinomycetes</taxon>
        <taxon>Mycobacteriales</taxon>
        <taxon>Nocardiaceae</taxon>
        <taxon>Nocardia</taxon>
    </lineage>
</organism>
<evidence type="ECO:0000256" key="1">
    <source>
        <dbReference type="SAM" id="MobiDB-lite"/>
    </source>
</evidence>
<dbReference type="KEGG" id="ntp:CRH09_31180"/>
<feature type="region of interest" description="Disordered" evidence="1">
    <location>
        <begin position="1"/>
        <end position="20"/>
    </location>
</feature>
<dbReference type="Proteomes" id="UP000221961">
    <property type="component" value="Chromosome"/>
</dbReference>
<evidence type="ECO:0000313" key="2">
    <source>
        <dbReference type="EMBL" id="ATL69984.1"/>
    </source>
</evidence>
<accession>A0A291RRX7</accession>
<reference evidence="2 3" key="1">
    <citation type="submission" date="2017-10" db="EMBL/GenBank/DDBJ databases">
        <title>Comparative genomics between pathogenic Norcardia.</title>
        <authorList>
            <person name="Zeng L."/>
        </authorList>
    </citation>
    <scope>NUCLEOTIDE SEQUENCE [LARGE SCALE GENOMIC DNA]</scope>
    <source>
        <strain evidence="2 3">NC_YFY_NT001</strain>
    </source>
</reference>
<protein>
    <recommendedName>
        <fullName evidence="4">Asp23/Gls24 family envelope stress response protein</fullName>
    </recommendedName>
</protein>
<dbReference type="GeneID" id="88361744"/>
<dbReference type="AlphaFoldDB" id="A0A291RRX7"/>
<evidence type="ECO:0000313" key="3">
    <source>
        <dbReference type="Proteomes" id="UP000221961"/>
    </source>
</evidence>
<gene>
    <name evidence="2" type="ORF">CRH09_31180</name>
</gene>
<proteinExistence type="predicted"/>
<dbReference type="RefSeq" id="WP_098696986.1">
    <property type="nucleotide sequence ID" value="NZ_CP023778.1"/>
</dbReference>
<sequence length="107" mass="11380">MTSTVTALAPAPPLPDSAAAADTEAAGRIAADAAREITGVAAGVRARVKVTGGAATVTLHLPIRYPMPIWQVVTVCREQVLARLRDRLALPVRRLHIEVSDLPRRAR</sequence>